<feature type="region of interest" description="Disordered" evidence="3">
    <location>
        <begin position="74"/>
        <end position="93"/>
    </location>
</feature>
<evidence type="ECO:0000313" key="5">
    <source>
        <dbReference type="EMBL" id="PRT56204.1"/>
    </source>
</evidence>
<dbReference type="PROSITE" id="PS50102">
    <property type="entry name" value="RRM"/>
    <property type="match status" value="2"/>
</dbReference>
<comment type="caution">
    <text evidence="5">The sequence shown here is derived from an EMBL/GenBank/DDBJ whole genome shotgun (WGS) entry which is preliminary data.</text>
</comment>
<evidence type="ECO:0000256" key="3">
    <source>
        <dbReference type="SAM" id="MobiDB-lite"/>
    </source>
</evidence>
<reference evidence="5 6" key="1">
    <citation type="submission" date="2017-04" db="EMBL/GenBank/DDBJ databases">
        <title>Genome sequencing of [Candida] sorbophila.</title>
        <authorList>
            <person name="Ahn J.O."/>
        </authorList>
    </citation>
    <scope>NUCLEOTIDE SEQUENCE [LARGE SCALE GENOMIC DNA]</scope>
    <source>
        <strain evidence="5 6">DS02</strain>
    </source>
</reference>
<name>A0A2T0FMI7_9ASCO</name>
<dbReference type="SUPFAM" id="SSF54928">
    <property type="entry name" value="RNA-binding domain, RBD"/>
    <property type="match status" value="2"/>
</dbReference>
<dbReference type="PANTHER" id="PTHR21245">
    <property type="entry name" value="HETEROGENEOUS NUCLEAR RIBONUCLEOPROTEIN"/>
    <property type="match status" value="1"/>
</dbReference>
<dbReference type="Gene3D" id="3.30.70.330">
    <property type="match status" value="3"/>
</dbReference>
<feature type="domain" description="RRM" evidence="4">
    <location>
        <begin position="149"/>
        <end position="228"/>
    </location>
</feature>
<evidence type="ECO:0000259" key="4">
    <source>
        <dbReference type="PROSITE" id="PS50102"/>
    </source>
</evidence>
<dbReference type="SMART" id="SM00360">
    <property type="entry name" value="RRM"/>
    <property type="match status" value="2"/>
</dbReference>
<accession>A0A2T0FMI7</accession>
<dbReference type="AlphaFoldDB" id="A0A2T0FMI7"/>
<dbReference type="EMBL" id="NDIQ01000022">
    <property type="protein sequence ID" value="PRT56204.1"/>
    <property type="molecule type" value="Genomic_DNA"/>
</dbReference>
<dbReference type="InterPro" id="IPR003954">
    <property type="entry name" value="RRM_euk-type"/>
</dbReference>
<dbReference type="STRING" id="45607.A0A2T0FMI7"/>
<dbReference type="CDD" id="cd00590">
    <property type="entry name" value="RRM_SF"/>
    <property type="match status" value="1"/>
</dbReference>
<evidence type="ECO:0000256" key="1">
    <source>
        <dbReference type="ARBA" id="ARBA00022884"/>
    </source>
</evidence>
<dbReference type="InterPro" id="IPR012677">
    <property type="entry name" value="Nucleotide-bd_a/b_plait_sf"/>
</dbReference>
<dbReference type="Proteomes" id="UP000238350">
    <property type="component" value="Unassembled WGS sequence"/>
</dbReference>
<evidence type="ECO:0000256" key="2">
    <source>
        <dbReference type="PROSITE-ProRule" id="PRU00176"/>
    </source>
</evidence>
<dbReference type="InterPro" id="IPR035979">
    <property type="entry name" value="RBD_domain_sf"/>
</dbReference>
<dbReference type="InterPro" id="IPR000504">
    <property type="entry name" value="RRM_dom"/>
</dbReference>
<organism evidence="5 6">
    <name type="scientific">Wickerhamiella sorbophila</name>
    <dbReference type="NCBI Taxonomy" id="45607"/>
    <lineage>
        <taxon>Eukaryota</taxon>
        <taxon>Fungi</taxon>
        <taxon>Dikarya</taxon>
        <taxon>Ascomycota</taxon>
        <taxon>Saccharomycotina</taxon>
        <taxon>Dipodascomycetes</taxon>
        <taxon>Dipodascales</taxon>
        <taxon>Trichomonascaceae</taxon>
        <taxon>Wickerhamiella</taxon>
    </lineage>
</organism>
<dbReference type="GeneID" id="36517572"/>
<dbReference type="SMART" id="SM00361">
    <property type="entry name" value="RRM_1"/>
    <property type="match status" value="1"/>
</dbReference>
<evidence type="ECO:0000313" key="6">
    <source>
        <dbReference type="Proteomes" id="UP000238350"/>
    </source>
</evidence>
<dbReference type="Pfam" id="PF00076">
    <property type="entry name" value="RRM_1"/>
    <property type="match status" value="2"/>
</dbReference>
<keyword evidence="6" id="KW-1185">Reference proteome</keyword>
<dbReference type="GO" id="GO:0003723">
    <property type="term" value="F:RNA binding"/>
    <property type="evidence" value="ECO:0007669"/>
    <property type="project" value="UniProtKB-UniRule"/>
</dbReference>
<protein>
    <submittedName>
        <fullName evidence="5">Meiotic activator RIM4</fullName>
    </submittedName>
</protein>
<sequence length="438" mass="47917">MSLNHAQLSKKVLSPQKSQIPVAIEEPALALNSFDLGSIGSSDLSDTEFLGTNGNMKDTTPKVGENECSFGSSNAPNFTPQAPSKPNIASASTTELSRRVLQGLSANMHPSPISVSSPVADVWRHNNAVSGTGIQQPKAKIQERPRPDSCVFVGNLRVSLSDDSISVMLSNTFAAYGTVVFVKVLRDSRLSPYAFVQYEQKAEALRAIKYCNGLVVSGKAIRCEKANVNRTILIGPPPSNHDWEASTVEKICQKYGPIEAITPGMAEHQYWFVRFVYREDAVRAFTTLRMAENCTLDWVQNLADEAAFITSSKISSIVVAPLPISVTEDVIIDKFSRHGLIENVKLFAGENGDNCALIQYHSSEEAVVAIECACHTVFLGRTIRAKIVNPKRLLSPRFAIPPVKVPGKYSLVPSSGTQRPNYSHRGKSLEPKMYTRIH</sequence>
<dbReference type="RefSeq" id="XP_024666149.1">
    <property type="nucleotide sequence ID" value="XM_024810381.1"/>
</dbReference>
<gene>
    <name evidence="5" type="ORF">B9G98_03824</name>
</gene>
<dbReference type="OrthoDB" id="410044at2759"/>
<proteinExistence type="predicted"/>
<feature type="domain" description="RRM" evidence="4">
    <location>
        <begin position="315"/>
        <end position="390"/>
    </location>
</feature>
<keyword evidence="1 2" id="KW-0694">RNA-binding</keyword>